<sequence>MKNVKNVKGVSRLTGSLLAKKGTAAPSPASLSMNQAVLDRFPAPEYDPATSTPVGGPGSHDNDSLESAIGTVKKISIRQNGATPNNKSGKNLDISKEAVSDDSVPDKGKATRGNPSGQKSNFGGAPEKQSGKQPKKQVGTKRIAMTLRMEPENHLRLRILSAHTRKSCQVILSEALDLYFMENEEQAYFKEIASQNR</sequence>
<reference evidence="2" key="1">
    <citation type="submission" date="2018-06" db="EMBL/GenBank/DDBJ databases">
        <authorList>
            <person name="Zhirakovskaya E."/>
        </authorList>
    </citation>
    <scope>NUCLEOTIDE SEQUENCE</scope>
</reference>
<feature type="region of interest" description="Disordered" evidence="1">
    <location>
        <begin position="1"/>
        <end position="140"/>
    </location>
</feature>
<feature type="compositionally biased region" description="Polar residues" evidence="1">
    <location>
        <begin position="77"/>
        <end position="89"/>
    </location>
</feature>
<proteinExistence type="predicted"/>
<evidence type="ECO:0000256" key="1">
    <source>
        <dbReference type="SAM" id="MobiDB-lite"/>
    </source>
</evidence>
<name>A0A3B1BFE6_9ZZZZ</name>
<gene>
    <name evidence="2" type="ORF">MNBD_ALPHA03-697</name>
</gene>
<evidence type="ECO:0000313" key="2">
    <source>
        <dbReference type="EMBL" id="VAX04915.1"/>
    </source>
</evidence>
<accession>A0A3B1BFE6</accession>
<dbReference type="AlphaFoldDB" id="A0A3B1BFE6"/>
<feature type="compositionally biased region" description="Basic and acidic residues" evidence="1">
    <location>
        <begin position="93"/>
        <end position="109"/>
    </location>
</feature>
<dbReference type="EMBL" id="UOFW01000116">
    <property type="protein sequence ID" value="VAX04915.1"/>
    <property type="molecule type" value="Genomic_DNA"/>
</dbReference>
<organism evidence="2">
    <name type="scientific">hydrothermal vent metagenome</name>
    <dbReference type="NCBI Taxonomy" id="652676"/>
    <lineage>
        <taxon>unclassified sequences</taxon>
        <taxon>metagenomes</taxon>
        <taxon>ecological metagenomes</taxon>
    </lineage>
</organism>
<protein>
    <submittedName>
        <fullName evidence="2">Uncharacterized protein</fullName>
    </submittedName>
</protein>